<dbReference type="Proteomes" id="UP000222542">
    <property type="component" value="Unassembled WGS sequence"/>
</dbReference>
<dbReference type="AlphaFoldDB" id="A0A2G2ZPU2"/>
<name>A0A2G2ZPU2_CAPAN</name>
<feature type="compositionally biased region" description="Polar residues" evidence="1">
    <location>
        <begin position="1"/>
        <end position="12"/>
    </location>
</feature>
<sequence length="91" mass="9452">MQKTPTKATNVAPQGKKDGSGRGRGRPKKTPREAPNAAPQGKSNGSDRGRGRPKPGMPSSKIYSTDQAKVASLADVTGDIGYTPSSTSKLK</sequence>
<feature type="region of interest" description="Disordered" evidence="1">
    <location>
        <begin position="1"/>
        <end position="67"/>
    </location>
</feature>
<evidence type="ECO:0000313" key="3">
    <source>
        <dbReference type="Proteomes" id="UP000222542"/>
    </source>
</evidence>
<protein>
    <submittedName>
        <fullName evidence="2">Uncharacterized protein</fullName>
    </submittedName>
</protein>
<accession>A0A2G2ZPU2</accession>
<evidence type="ECO:0000256" key="1">
    <source>
        <dbReference type="SAM" id="MobiDB-lite"/>
    </source>
</evidence>
<organism evidence="2 3">
    <name type="scientific">Capsicum annuum</name>
    <name type="common">Capsicum pepper</name>
    <dbReference type="NCBI Taxonomy" id="4072"/>
    <lineage>
        <taxon>Eukaryota</taxon>
        <taxon>Viridiplantae</taxon>
        <taxon>Streptophyta</taxon>
        <taxon>Embryophyta</taxon>
        <taxon>Tracheophyta</taxon>
        <taxon>Spermatophyta</taxon>
        <taxon>Magnoliopsida</taxon>
        <taxon>eudicotyledons</taxon>
        <taxon>Gunneridae</taxon>
        <taxon>Pentapetalae</taxon>
        <taxon>asterids</taxon>
        <taxon>lamiids</taxon>
        <taxon>Solanales</taxon>
        <taxon>Solanaceae</taxon>
        <taxon>Solanoideae</taxon>
        <taxon>Capsiceae</taxon>
        <taxon>Capsicum</taxon>
    </lineage>
</organism>
<dbReference type="Gramene" id="PHT83967">
    <property type="protein sequence ID" value="PHT83967"/>
    <property type="gene ID" value="T459_12410"/>
</dbReference>
<dbReference type="GO" id="GO:0003677">
    <property type="term" value="F:DNA binding"/>
    <property type="evidence" value="ECO:0007669"/>
    <property type="project" value="InterPro"/>
</dbReference>
<evidence type="ECO:0000313" key="2">
    <source>
        <dbReference type="EMBL" id="PHT83967.1"/>
    </source>
</evidence>
<dbReference type="EMBL" id="AYRZ02000004">
    <property type="protein sequence ID" value="PHT83967.1"/>
    <property type="molecule type" value="Genomic_DNA"/>
</dbReference>
<reference evidence="2 3" key="1">
    <citation type="journal article" date="2014" name="Nat. Genet.">
        <title>Genome sequence of the hot pepper provides insights into the evolution of pungency in Capsicum species.</title>
        <authorList>
            <person name="Kim S."/>
            <person name="Park M."/>
            <person name="Yeom S.I."/>
            <person name="Kim Y.M."/>
            <person name="Lee J.M."/>
            <person name="Lee H.A."/>
            <person name="Seo E."/>
            <person name="Choi J."/>
            <person name="Cheong K."/>
            <person name="Kim K.T."/>
            <person name="Jung K."/>
            <person name="Lee G.W."/>
            <person name="Oh S.K."/>
            <person name="Bae C."/>
            <person name="Kim S.B."/>
            <person name="Lee H.Y."/>
            <person name="Kim S.Y."/>
            <person name="Kim M.S."/>
            <person name="Kang B.C."/>
            <person name="Jo Y.D."/>
            <person name="Yang H.B."/>
            <person name="Jeong H.J."/>
            <person name="Kang W.H."/>
            <person name="Kwon J.K."/>
            <person name="Shin C."/>
            <person name="Lim J.Y."/>
            <person name="Park J.H."/>
            <person name="Huh J.H."/>
            <person name="Kim J.S."/>
            <person name="Kim B.D."/>
            <person name="Cohen O."/>
            <person name="Paran I."/>
            <person name="Suh M.C."/>
            <person name="Lee S.B."/>
            <person name="Kim Y.K."/>
            <person name="Shin Y."/>
            <person name="Noh S.J."/>
            <person name="Park J."/>
            <person name="Seo Y.S."/>
            <person name="Kwon S.Y."/>
            <person name="Kim H.A."/>
            <person name="Park J.M."/>
            <person name="Kim H.J."/>
            <person name="Choi S.B."/>
            <person name="Bosland P.W."/>
            <person name="Reeves G."/>
            <person name="Jo S.H."/>
            <person name="Lee B.W."/>
            <person name="Cho H.T."/>
            <person name="Choi H.S."/>
            <person name="Lee M.S."/>
            <person name="Yu Y."/>
            <person name="Do Choi Y."/>
            <person name="Park B.S."/>
            <person name="van Deynze A."/>
            <person name="Ashrafi H."/>
            <person name="Hill T."/>
            <person name="Kim W.T."/>
            <person name="Pai H.S."/>
            <person name="Ahn H.K."/>
            <person name="Yeam I."/>
            <person name="Giovannoni J.J."/>
            <person name="Rose J.K."/>
            <person name="Sorensen I."/>
            <person name="Lee S.J."/>
            <person name="Kim R.W."/>
            <person name="Choi I.Y."/>
            <person name="Choi B.S."/>
            <person name="Lim J.S."/>
            <person name="Lee Y.H."/>
            <person name="Choi D."/>
        </authorList>
    </citation>
    <scope>NUCLEOTIDE SEQUENCE [LARGE SCALE GENOMIC DNA]</scope>
    <source>
        <strain evidence="3">cv. CM334</strain>
    </source>
</reference>
<dbReference type="InterPro" id="IPR017956">
    <property type="entry name" value="AT_hook_DNA-bd_motif"/>
</dbReference>
<reference evidence="2 3" key="2">
    <citation type="journal article" date="2017" name="Genome Biol.">
        <title>New reference genome sequences of hot pepper reveal the massive evolution of plant disease-resistance genes by retroduplication.</title>
        <authorList>
            <person name="Kim S."/>
            <person name="Park J."/>
            <person name="Yeom S.I."/>
            <person name="Kim Y.M."/>
            <person name="Seo E."/>
            <person name="Kim K.T."/>
            <person name="Kim M.S."/>
            <person name="Lee J.M."/>
            <person name="Cheong K."/>
            <person name="Shin H.S."/>
            <person name="Kim S.B."/>
            <person name="Han K."/>
            <person name="Lee J."/>
            <person name="Park M."/>
            <person name="Lee H.A."/>
            <person name="Lee H.Y."/>
            <person name="Lee Y."/>
            <person name="Oh S."/>
            <person name="Lee J.H."/>
            <person name="Choi E."/>
            <person name="Choi E."/>
            <person name="Lee S.E."/>
            <person name="Jeon J."/>
            <person name="Kim H."/>
            <person name="Choi G."/>
            <person name="Song H."/>
            <person name="Lee J."/>
            <person name="Lee S.C."/>
            <person name="Kwon J.K."/>
            <person name="Lee H.Y."/>
            <person name="Koo N."/>
            <person name="Hong Y."/>
            <person name="Kim R.W."/>
            <person name="Kang W.H."/>
            <person name="Huh J.H."/>
            <person name="Kang B.C."/>
            <person name="Yang T.J."/>
            <person name="Lee Y.H."/>
            <person name="Bennetzen J.L."/>
            <person name="Choi D."/>
        </authorList>
    </citation>
    <scope>NUCLEOTIDE SEQUENCE [LARGE SCALE GENOMIC DNA]</scope>
    <source>
        <strain evidence="3">cv. CM334</strain>
    </source>
</reference>
<comment type="caution">
    <text evidence="2">The sequence shown here is derived from an EMBL/GenBank/DDBJ whole genome shotgun (WGS) entry which is preliminary data.</text>
</comment>
<dbReference type="PRINTS" id="PR00929">
    <property type="entry name" value="ATHOOK"/>
</dbReference>
<gene>
    <name evidence="2" type="ORF">T459_12410</name>
</gene>
<proteinExistence type="predicted"/>
<keyword evidence="3" id="KW-1185">Reference proteome</keyword>